<evidence type="ECO:0000256" key="3">
    <source>
        <dbReference type="ARBA" id="ARBA00023163"/>
    </source>
</evidence>
<dbReference type="EMBL" id="JAHWLI010000121">
    <property type="protein sequence ID" value="MBW3118907.1"/>
    <property type="molecule type" value="Genomic_DNA"/>
</dbReference>
<dbReference type="SUPFAM" id="SSF46785">
    <property type="entry name" value="Winged helix' DNA-binding domain"/>
    <property type="match status" value="1"/>
</dbReference>
<evidence type="ECO:0000313" key="5">
    <source>
        <dbReference type="EMBL" id="CAB5661257.1"/>
    </source>
</evidence>
<reference evidence="9" key="3">
    <citation type="submission" date="2021-06" db="EMBL/GenBank/DDBJ databases">
        <title>Emergence of genetically related NDM-1-producing Providencia rettgeri strains in Argentina.</title>
        <authorList>
            <person name="Pasteran F."/>
            <person name="Meo A."/>
            <person name="Gomez S."/>
            <person name="Derdoy L."/>
            <person name="Albronoz E."/>
            <person name="Faccone D."/>
            <person name="Guerriero L."/>
            <person name="Archuby D."/>
            <person name="Tarzia A."/>
            <person name="Lopez M."/>
            <person name="Corso A."/>
        </authorList>
    </citation>
    <scope>NUCLEOTIDE SEQUENCE</scope>
    <source>
        <strain evidence="9">PreM15628</strain>
    </source>
</reference>
<dbReference type="Gene3D" id="3.30.70.920">
    <property type="match status" value="1"/>
</dbReference>
<organism evidence="8 10">
    <name type="scientific">Providencia rettgeri</name>
    <dbReference type="NCBI Taxonomy" id="587"/>
    <lineage>
        <taxon>Bacteria</taxon>
        <taxon>Pseudomonadati</taxon>
        <taxon>Pseudomonadota</taxon>
        <taxon>Gammaproteobacteria</taxon>
        <taxon>Enterobacterales</taxon>
        <taxon>Morganellaceae</taxon>
        <taxon>Providencia</taxon>
    </lineage>
</organism>
<dbReference type="InterPro" id="IPR019888">
    <property type="entry name" value="Tscrpt_reg_AsnC-like"/>
</dbReference>
<reference evidence="6" key="4">
    <citation type="submission" date="2021-07" db="EMBL/GenBank/DDBJ databases">
        <authorList>
            <person name="Stanton E."/>
        </authorList>
    </citation>
    <scope>NUCLEOTIDE SEQUENCE</scope>
    <source>
        <strain evidence="6">2021EL-01139</strain>
    </source>
</reference>
<dbReference type="Proteomes" id="UP000682358">
    <property type="component" value="Chromosome"/>
</dbReference>
<dbReference type="GO" id="GO:0043200">
    <property type="term" value="P:response to amino acid"/>
    <property type="evidence" value="ECO:0007669"/>
    <property type="project" value="TreeGrafter"/>
</dbReference>
<dbReference type="SUPFAM" id="SSF54909">
    <property type="entry name" value="Dimeric alpha+beta barrel"/>
    <property type="match status" value="1"/>
</dbReference>
<reference evidence="8 10" key="1">
    <citation type="submission" date="2017-07" db="EMBL/GenBank/DDBJ databases">
        <title>blaIMP-27 on transferable plasmids in Proteus mirabilis and Providencia rettgeri.</title>
        <authorList>
            <person name="Potter R."/>
        </authorList>
    </citation>
    <scope>NUCLEOTIDE SEQUENCE [LARGE SCALE GENOMIC DNA]</scope>
    <source>
        <strain evidence="8 10">PR1</strain>
    </source>
</reference>
<dbReference type="GeneID" id="92275672"/>
<evidence type="ECO:0000313" key="8">
    <source>
        <dbReference type="EMBL" id="OZS76086.1"/>
    </source>
</evidence>
<reference evidence="5" key="2">
    <citation type="submission" date="2020-05" db="EMBL/GenBank/DDBJ databases">
        <authorList>
            <person name="Delgado-Blas J."/>
        </authorList>
    </citation>
    <scope>NUCLEOTIDE SEQUENCE</scope>
    <source>
        <strain evidence="5">BB1453</strain>
    </source>
</reference>
<dbReference type="InterPro" id="IPR011991">
    <property type="entry name" value="ArsR-like_HTH"/>
</dbReference>
<accession>A0A2A5Q5V2</accession>
<sequence length="155" mass="17564">MAIDKTEIKILKLLQDDARITNQVLAEKVGMSASPCWRRVKKLEEENIIQGYRAILNRKKIGLGVMVFVRVIIDSDSEAEAQKFEQEVTELENVVACYSIGGDTDFLLQVVSHDLDSYADFAMTVIRRLPGIKEMQSMFVLKEIKPLDAYPISLI</sequence>
<dbReference type="PANTHER" id="PTHR30154">
    <property type="entry name" value="LEUCINE-RESPONSIVE REGULATORY PROTEIN"/>
    <property type="match status" value="1"/>
</dbReference>
<reference evidence="7" key="5">
    <citation type="submission" date="2022-10" db="EMBL/GenBank/DDBJ databases">
        <title>Bacterial isolates recovered from the One Health project in Brazil.</title>
        <authorList>
            <person name="Valiatti T.B."/>
            <person name="Santos F."/>
            <person name="Cayo R."/>
            <person name="Gales A.C."/>
        </authorList>
    </citation>
    <scope>NUCLEOTIDE SEQUENCE</scope>
    <source>
        <strain evidence="7">PVR188</strain>
    </source>
</reference>
<dbReference type="InterPro" id="IPR019887">
    <property type="entry name" value="Tscrpt_reg_AsnC/Lrp_C"/>
</dbReference>
<dbReference type="GO" id="GO:0006355">
    <property type="term" value="P:regulation of DNA-templated transcription"/>
    <property type="evidence" value="ECO:0007669"/>
    <property type="project" value="UniProtKB-ARBA"/>
</dbReference>
<dbReference type="Gene3D" id="1.10.10.10">
    <property type="entry name" value="Winged helix-like DNA-binding domain superfamily/Winged helix DNA-binding domain"/>
    <property type="match status" value="1"/>
</dbReference>
<dbReference type="EMBL" id="CAHPSF010000001">
    <property type="protein sequence ID" value="CAB5661257.1"/>
    <property type="molecule type" value="Genomic_DNA"/>
</dbReference>
<dbReference type="Proteomes" id="UP000834611">
    <property type="component" value="Unassembled WGS sequence"/>
</dbReference>
<dbReference type="InterPro" id="IPR036388">
    <property type="entry name" value="WH-like_DNA-bd_sf"/>
</dbReference>
<evidence type="ECO:0000313" key="6">
    <source>
        <dbReference type="EMBL" id="MBW3118907.1"/>
    </source>
</evidence>
<keyword evidence="3" id="KW-0804">Transcription</keyword>
<protein>
    <submittedName>
        <fullName evidence="5">Leucine-responsive regulatory protein</fullName>
    </submittedName>
    <submittedName>
        <fullName evidence="8">Lrp/AsnC family transcriptional regulator</fullName>
    </submittedName>
</protein>
<dbReference type="Pfam" id="PF01037">
    <property type="entry name" value="AsnC_trans_reg"/>
    <property type="match status" value="1"/>
</dbReference>
<dbReference type="CDD" id="cd00090">
    <property type="entry name" value="HTH_ARSR"/>
    <property type="match status" value="1"/>
</dbReference>
<dbReference type="GO" id="GO:0005829">
    <property type="term" value="C:cytosol"/>
    <property type="evidence" value="ECO:0007669"/>
    <property type="project" value="TreeGrafter"/>
</dbReference>
<gene>
    <name evidence="5" type="primary">lrp_2</name>
    <name evidence="8" type="ORF">CHI95_02615</name>
    <name evidence="5" type="ORF">GHA_00219</name>
    <name evidence="9" type="ORF">KOF27_13345</name>
    <name evidence="6" type="ORF">KYI77_20930</name>
    <name evidence="7" type="ORF">OGX73_07715</name>
</gene>
<evidence type="ECO:0000313" key="7">
    <source>
        <dbReference type="EMBL" id="MDI9092504.1"/>
    </source>
</evidence>
<evidence type="ECO:0000313" key="9">
    <source>
        <dbReference type="EMBL" id="QWQ19600.1"/>
    </source>
</evidence>
<dbReference type="EMBL" id="CP076405">
    <property type="protein sequence ID" value="QWQ19600.1"/>
    <property type="molecule type" value="Genomic_DNA"/>
</dbReference>
<dbReference type="Pfam" id="PF13412">
    <property type="entry name" value="HTH_24"/>
    <property type="match status" value="1"/>
</dbReference>
<proteinExistence type="predicted"/>
<dbReference type="EMBL" id="JAOWIN010000004">
    <property type="protein sequence ID" value="MDI9092504.1"/>
    <property type="molecule type" value="Genomic_DNA"/>
</dbReference>
<evidence type="ECO:0000313" key="10">
    <source>
        <dbReference type="Proteomes" id="UP000216001"/>
    </source>
</evidence>
<keyword evidence="2" id="KW-0238">DNA-binding</keyword>
<evidence type="ECO:0000256" key="1">
    <source>
        <dbReference type="ARBA" id="ARBA00023015"/>
    </source>
</evidence>
<dbReference type="InterPro" id="IPR036390">
    <property type="entry name" value="WH_DNA-bd_sf"/>
</dbReference>
<dbReference type="InterPro" id="IPR011008">
    <property type="entry name" value="Dimeric_a/b-barrel"/>
</dbReference>
<dbReference type="RefSeq" id="WP_004256307.1">
    <property type="nucleotide sequence ID" value="NZ_ABDWLN020000028.1"/>
</dbReference>
<dbReference type="PROSITE" id="PS50956">
    <property type="entry name" value="HTH_ASNC_2"/>
    <property type="match status" value="1"/>
</dbReference>
<dbReference type="PRINTS" id="PR00033">
    <property type="entry name" value="HTHASNC"/>
</dbReference>
<dbReference type="InterPro" id="IPR000485">
    <property type="entry name" value="AsnC-type_HTH_dom"/>
</dbReference>
<dbReference type="SMART" id="SM00344">
    <property type="entry name" value="HTH_ASNC"/>
    <property type="match status" value="1"/>
</dbReference>
<dbReference type="PANTHER" id="PTHR30154:SF34">
    <property type="entry name" value="TRANSCRIPTIONAL REGULATOR AZLB"/>
    <property type="match status" value="1"/>
</dbReference>
<keyword evidence="1" id="KW-0805">Transcription regulation</keyword>
<dbReference type="Proteomes" id="UP001155882">
    <property type="component" value="Unassembled WGS sequence"/>
</dbReference>
<evidence type="ECO:0000256" key="2">
    <source>
        <dbReference type="ARBA" id="ARBA00023125"/>
    </source>
</evidence>
<feature type="domain" description="HTH asnC-type" evidence="4">
    <location>
        <begin position="3"/>
        <end position="64"/>
    </location>
</feature>
<dbReference type="Proteomes" id="UP000216001">
    <property type="component" value="Unassembled WGS sequence"/>
</dbReference>
<dbReference type="EMBL" id="NOWC01000002">
    <property type="protein sequence ID" value="OZS76086.1"/>
    <property type="molecule type" value="Genomic_DNA"/>
</dbReference>
<evidence type="ECO:0000259" key="4">
    <source>
        <dbReference type="PROSITE" id="PS50956"/>
    </source>
</evidence>
<dbReference type="AlphaFoldDB" id="A0A2A5Q5V2"/>
<dbReference type="Proteomes" id="UP001159001">
    <property type="component" value="Unassembled WGS sequence"/>
</dbReference>
<name>A0A2A5Q5V2_PRORE</name>
<dbReference type="GO" id="GO:0043565">
    <property type="term" value="F:sequence-specific DNA binding"/>
    <property type="evidence" value="ECO:0007669"/>
    <property type="project" value="InterPro"/>
</dbReference>